<evidence type="ECO:0000256" key="3">
    <source>
        <dbReference type="ARBA" id="ARBA00023315"/>
    </source>
</evidence>
<keyword evidence="2" id="KW-0808">Transferase</keyword>
<reference evidence="6" key="1">
    <citation type="submission" date="2020-11" db="EMBL/GenBank/DDBJ databases">
        <authorList>
            <person name="Tran Van P."/>
        </authorList>
    </citation>
    <scope>NUCLEOTIDE SEQUENCE</scope>
</reference>
<sequence>MVTTVKKVNHKDSLSAAQIIRMKHVFIQMRDITERLDCRLRYVLALNTLCTIFGVMCQVYTLVMVGPYRNNVMVDSDNTVIKAMVFWSLSAVFSVTELVISCLVCGSVQRKADELNAAFDGINAGHLVDSESRRECLMFATVMRTSDVFIVGAKRTPFGSFGGALRSVTPTELAEIAARGALQAAKVGPELVQSVVVGNAIQISADDTPIIARGIVGRLGIPINVPGLSVNIQCGSGFQAIIQASQDIMLNDCEITLAVGVENMSLTPFMLRGARFGVKLSQTPPLIDALWEGLKDHNCNLRMGE</sequence>
<evidence type="ECO:0000313" key="7">
    <source>
        <dbReference type="Proteomes" id="UP000759131"/>
    </source>
</evidence>
<feature type="non-terminal residue" evidence="6">
    <location>
        <position position="305"/>
    </location>
</feature>
<gene>
    <name evidence="6" type="ORF">OSB1V03_LOCUS13432</name>
</gene>
<dbReference type="PANTHER" id="PTHR18919">
    <property type="entry name" value="ACETYL-COA C-ACYLTRANSFERASE"/>
    <property type="match status" value="1"/>
</dbReference>
<feature type="domain" description="Thiolase N-terminal" evidence="5">
    <location>
        <begin position="148"/>
        <end position="304"/>
    </location>
</feature>
<evidence type="ECO:0000259" key="5">
    <source>
        <dbReference type="Pfam" id="PF00108"/>
    </source>
</evidence>
<keyword evidence="4" id="KW-0472">Membrane</keyword>
<feature type="transmembrane region" description="Helical" evidence="4">
    <location>
        <begin position="85"/>
        <end position="106"/>
    </location>
</feature>
<keyword evidence="4" id="KW-0812">Transmembrane</keyword>
<dbReference type="GO" id="GO:0005739">
    <property type="term" value="C:mitochondrion"/>
    <property type="evidence" value="ECO:0007669"/>
    <property type="project" value="TreeGrafter"/>
</dbReference>
<dbReference type="Gene3D" id="3.40.47.10">
    <property type="match status" value="1"/>
</dbReference>
<evidence type="ECO:0000256" key="2">
    <source>
        <dbReference type="ARBA" id="ARBA00022679"/>
    </source>
</evidence>
<evidence type="ECO:0000256" key="4">
    <source>
        <dbReference type="SAM" id="Phobius"/>
    </source>
</evidence>
<evidence type="ECO:0000256" key="1">
    <source>
        <dbReference type="ARBA" id="ARBA00010982"/>
    </source>
</evidence>
<keyword evidence="7" id="KW-1185">Reference proteome</keyword>
<organism evidence="6">
    <name type="scientific">Medioppia subpectinata</name>
    <dbReference type="NCBI Taxonomy" id="1979941"/>
    <lineage>
        <taxon>Eukaryota</taxon>
        <taxon>Metazoa</taxon>
        <taxon>Ecdysozoa</taxon>
        <taxon>Arthropoda</taxon>
        <taxon>Chelicerata</taxon>
        <taxon>Arachnida</taxon>
        <taxon>Acari</taxon>
        <taxon>Acariformes</taxon>
        <taxon>Sarcoptiformes</taxon>
        <taxon>Oribatida</taxon>
        <taxon>Brachypylina</taxon>
        <taxon>Oppioidea</taxon>
        <taxon>Oppiidae</taxon>
        <taxon>Medioppia</taxon>
    </lineage>
</organism>
<dbReference type="EMBL" id="OC866572">
    <property type="protein sequence ID" value="CAD7633033.1"/>
    <property type="molecule type" value="Genomic_DNA"/>
</dbReference>
<accession>A0A7R9Q626</accession>
<dbReference type="PANTHER" id="PTHR18919:SF107">
    <property type="entry name" value="ACETYL-COA ACETYLTRANSFERASE, CYTOSOLIC"/>
    <property type="match status" value="1"/>
</dbReference>
<dbReference type="Proteomes" id="UP000759131">
    <property type="component" value="Unassembled WGS sequence"/>
</dbReference>
<dbReference type="GO" id="GO:0003985">
    <property type="term" value="F:acetyl-CoA C-acetyltransferase activity"/>
    <property type="evidence" value="ECO:0007669"/>
    <property type="project" value="TreeGrafter"/>
</dbReference>
<dbReference type="InterPro" id="IPR016039">
    <property type="entry name" value="Thiolase-like"/>
</dbReference>
<feature type="transmembrane region" description="Helical" evidence="4">
    <location>
        <begin position="42"/>
        <end position="65"/>
    </location>
</feature>
<evidence type="ECO:0000313" key="6">
    <source>
        <dbReference type="EMBL" id="CAD7633033.1"/>
    </source>
</evidence>
<name>A0A7R9Q626_9ACAR</name>
<dbReference type="Pfam" id="PF00108">
    <property type="entry name" value="Thiolase_N"/>
    <property type="match status" value="1"/>
</dbReference>
<keyword evidence="3" id="KW-0012">Acyltransferase</keyword>
<dbReference type="InterPro" id="IPR020616">
    <property type="entry name" value="Thiolase_N"/>
</dbReference>
<proteinExistence type="inferred from homology"/>
<comment type="similarity">
    <text evidence="1">Belongs to the thiolase-like superfamily. Thiolase family.</text>
</comment>
<dbReference type="SUPFAM" id="SSF53901">
    <property type="entry name" value="Thiolase-like"/>
    <property type="match status" value="1"/>
</dbReference>
<dbReference type="OrthoDB" id="5404651at2759"/>
<dbReference type="AlphaFoldDB" id="A0A7R9Q626"/>
<keyword evidence="4" id="KW-1133">Transmembrane helix</keyword>
<dbReference type="EMBL" id="CAJPIZ010011997">
    <property type="protein sequence ID" value="CAG2113463.1"/>
    <property type="molecule type" value="Genomic_DNA"/>
</dbReference>
<dbReference type="PROSITE" id="PS00098">
    <property type="entry name" value="THIOLASE_1"/>
    <property type="match status" value="1"/>
</dbReference>
<protein>
    <recommendedName>
        <fullName evidence="5">Thiolase N-terminal domain-containing protein</fullName>
    </recommendedName>
</protein>
<dbReference type="GO" id="GO:0006635">
    <property type="term" value="P:fatty acid beta-oxidation"/>
    <property type="evidence" value="ECO:0007669"/>
    <property type="project" value="TreeGrafter"/>
</dbReference>
<dbReference type="InterPro" id="IPR020615">
    <property type="entry name" value="Thiolase_acyl_enz_int_AS"/>
</dbReference>